<sequence length="537" mass="60390">MNRYVVGIDTGGTNTDSVLLENNSVIDKHKIPSKNTLKSIEKSLKKLLVQNSINGEKLDRVVLATTRILNKVKQNRTPKTISILISGPGLDPEYACYAEFNENIQGTIDHRGRKTEEIDYSELKEIKDRYKNLPCIAISCKFSIRNPEIEKKVSKAFDSDKITSMAHEVNGKLNYLTRSSMTVLNVKSKKIHNKLLKRIDKVKQNLDIKAPFYFTKSDGGLLNKELTQRNPINLIKSGPVMSAYGLLSLTKQRNAITIDIGGTTTDISYIEKKGPKLEKNLKVSNYKTSLRSVDSIDLPYGGDSAIKIKSNKIDLLKERKDDSAAFGGKYPTLTDALNSLGITEKGNTQRSKRKIRSHVRDTKFEEKDAAKTVLNRYIKELKTKIKEFTKERDTVENPPLLGAGALSNSIIPKLASELNKKYQVPEHAEIAGAIGCAVIQPSIQVKLHLDTDRKKLTINGEKKEINFNKKFDLNQAKDLAIDQVKTKAKKITKSSDIDKTPKIADERYFNVVKNGRVKGKIYDITAKLEPRIERYLN</sequence>
<name>A0A1Q6DS69_METT1</name>
<gene>
    <name evidence="3" type="ORF">BTN85_1864</name>
</gene>
<evidence type="ECO:0000259" key="1">
    <source>
        <dbReference type="Pfam" id="PF01968"/>
    </source>
</evidence>
<accession>A0A1Q6DS69</accession>
<feature type="domain" description="Hydantoinase A/oxoprolinase" evidence="1">
    <location>
        <begin position="179"/>
        <end position="438"/>
    </location>
</feature>
<dbReference type="Proteomes" id="UP000185744">
    <property type="component" value="Unassembled WGS sequence"/>
</dbReference>
<dbReference type="AlphaFoldDB" id="A0A1Q6DS69"/>
<dbReference type="Pfam" id="PF05378">
    <property type="entry name" value="Hydant_A_N"/>
    <property type="match status" value="1"/>
</dbReference>
<dbReference type="STRING" id="1903181.BTN85_1864"/>
<feature type="domain" description="Hydantoinase/oxoprolinase N-terminal" evidence="2">
    <location>
        <begin position="6"/>
        <end position="156"/>
    </location>
</feature>
<dbReference type="Pfam" id="PF01968">
    <property type="entry name" value="Hydantoinase_A"/>
    <property type="match status" value="1"/>
</dbReference>
<dbReference type="InterPro" id="IPR045079">
    <property type="entry name" value="Oxoprolinase-like"/>
</dbReference>
<dbReference type="Gene3D" id="3.30.420.40">
    <property type="match status" value="2"/>
</dbReference>
<comment type="caution">
    <text evidence="3">The sequence shown here is derived from an EMBL/GenBank/DDBJ whole genome shotgun (WGS) entry which is preliminary data.</text>
</comment>
<keyword evidence="4" id="KW-1185">Reference proteome</keyword>
<dbReference type="PANTHER" id="PTHR11365">
    <property type="entry name" value="5-OXOPROLINASE RELATED"/>
    <property type="match status" value="1"/>
</dbReference>
<evidence type="ECO:0000313" key="3">
    <source>
        <dbReference type="EMBL" id="OKY77216.1"/>
    </source>
</evidence>
<dbReference type="InterPro" id="IPR002821">
    <property type="entry name" value="Hydantoinase_A"/>
</dbReference>
<dbReference type="GO" id="GO:0005829">
    <property type="term" value="C:cytosol"/>
    <property type="evidence" value="ECO:0007669"/>
    <property type="project" value="TreeGrafter"/>
</dbReference>
<dbReference type="InterPro" id="IPR008040">
    <property type="entry name" value="Hydant_A_N"/>
</dbReference>
<proteinExistence type="predicted"/>
<protein>
    <submittedName>
        <fullName evidence="3">N-methylhydantoinase A/acetone carboxylase, beta subunit</fullName>
    </submittedName>
</protein>
<dbReference type="PANTHER" id="PTHR11365:SF2">
    <property type="entry name" value="5-OXOPROLINASE"/>
    <property type="match status" value="1"/>
</dbReference>
<evidence type="ECO:0000313" key="4">
    <source>
        <dbReference type="Proteomes" id="UP000185744"/>
    </source>
</evidence>
<reference evidence="3" key="1">
    <citation type="submission" date="2016-12" db="EMBL/GenBank/DDBJ databases">
        <title>Discovery of methanogenic haloarchaea.</title>
        <authorList>
            <person name="Sorokin D.Y."/>
            <person name="Makarova K.S."/>
            <person name="Abbas B."/>
            <person name="Ferrer M."/>
            <person name="Golyshin P.N."/>
        </authorList>
    </citation>
    <scope>NUCLEOTIDE SEQUENCE [LARGE SCALE GENOMIC DNA]</scope>
    <source>
        <strain evidence="3">HMET1</strain>
    </source>
</reference>
<dbReference type="EMBL" id="MSDW01000002">
    <property type="protein sequence ID" value="OKY77216.1"/>
    <property type="molecule type" value="Genomic_DNA"/>
</dbReference>
<evidence type="ECO:0000259" key="2">
    <source>
        <dbReference type="Pfam" id="PF05378"/>
    </source>
</evidence>
<dbReference type="GO" id="GO:0017168">
    <property type="term" value="F:5-oxoprolinase (ATP-hydrolyzing) activity"/>
    <property type="evidence" value="ECO:0007669"/>
    <property type="project" value="TreeGrafter"/>
</dbReference>
<dbReference type="SUPFAM" id="SSF53067">
    <property type="entry name" value="Actin-like ATPase domain"/>
    <property type="match status" value="1"/>
</dbReference>
<dbReference type="InterPro" id="IPR043129">
    <property type="entry name" value="ATPase_NBD"/>
</dbReference>
<dbReference type="InParanoid" id="A0A1Q6DS69"/>
<organism evidence="3 4">
    <name type="scientific">Methanohalarchaeum thermophilum</name>
    <dbReference type="NCBI Taxonomy" id="1903181"/>
    <lineage>
        <taxon>Archaea</taxon>
        <taxon>Methanobacteriati</taxon>
        <taxon>Methanobacteriota</taxon>
        <taxon>Methanonatronarchaeia</taxon>
        <taxon>Methanonatronarchaeales</taxon>
        <taxon>Methanonatronarchaeaceae</taxon>
        <taxon>Candidatus Methanohalarchaeum</taxon>
    </lineage>
</organism>
<dbReference type="GO" id="GO:0006749">
    <property type="term" value="P:glutathione metabolic process"/>
    <property type="evidence" value="ECO:0007669"/>
    <property type="project" value="TreeGrafter"/>
</dbReference>